<dbReference type="InterPro" id="IPR032466">
    <property type="entry name" value="Metal_Hydrolase"/>
</dbReference>
<dbReference type="Gene3D" id="3.20.20.140">
    <property type="entry name" value="Metal-dependent hydrolases"/>
    <property type="match status" value="1"/>
</dbReference>
<keyword evidence="3" id="KW-1185">Reference proteome</keyword>
<evidence type="ECO:0000313" key="2">
    <source>
        <dbReference type="EMBL" id="KAK2740572.1"/>
    </source>
</evidence>
<organism evidence="2 3">
    <name type="scientific">Colletotrichum kahawae</name>
    <name type="common">Coffee berry disease fungus</name>
    <dbReference type="NCBI Taxonomy" id="34407"/>
    <lineage>
        <taxon>Eukaryota</taxon>
        <taxon>Fungi</taxon>
        <taxon>Dikarya</taxon>
        <taxon>Ascomycota</taxon>
        <taxon>Pezizomycotina</taxon>
        <taxon>Sordariomycetes</taxon>
        <taxon>Hypocreomycetidae</taxon>
        <taxon>Glomerellales</taxon>
        <taxon>Glomerellaceae</taxon>
        <taxon>Colletotrichum</taxon>
        <taxon>Colletotrichum gloeosporioides species complex</taxon>
    </lineage>
</organism>
<sequence>MNPPESKPAPPGLSADCWDTHVHVFDSTIGPFAASRAYTPAQATLQQLLNFSSSLTKDKALNIVLVQPSPYGSDNTVLLHLLRKLRDDGAQSPRGIAVVDIASTSDEELWSMHNLGVRGLRINMQADGKSTDVEALRRVVIETAARIKVLPNWKIQLFCAASTWDDLFSTIANLPVEVIADHVGGLRGSSKLEPTSGTQAIVSTEQPGFGSLVRLAEASKVIIKISGLYRLSSGAESGYDDMEPVIKALAERVPDRLVWGSDWPHTGEGKDRLERGKDAIEQFREIDNELIVKNLRNWIGCEETWRKVMARNPKKFYH</sequence>
<dbReference type="InterPro" id="IPR052358">
    <property type="entry name" value="Aro_Compnd_Degr_Hydrolases"/>
</dbReference>
<proteinExistence type="predicted"/>
<dbReference type="InterPro" id="IPR006680">
    <property type="entry name" value="Amidohydro-rel"/>
</dbReference>
<dbReference type="AlphaFoldDB" id="A0AAD9Y6J2"/>
<comment type="caution">
    <text evidence="2">The sequence shown here is derived from an EMBL/GenBank/DDBJ whole genome shotgun (WGS) entry which is preliminary data.</text>
</comment>
<dbReference type="PANTHER" id="PTHR35563">
    <property type="entry name" value="BARREL METAL-DEPENDENT HYDROLASE, PUTATIVE (AFU_ORTHOLOGUE AFUA_1G16240)-RELATED"/>
    <property type="match status" value="1"/>
</dbReference>
<reference evidence="2" key="1">
    <citation type="submission" date="2023-02" db="EMBL/GenBank/DDBJ databases">
        <title>Colletotrichum kahawae CIFC_Que2 genome sequencing and assembly.</title>
        <authorList>
            <person name="Baroncelli R."/>
        </authorList>
    </citation>
    <scope>NUCLEOTIDE SEQUENCE</scope>
    <source>
        <strain evidence="2">CIFC_Que2</strain>
    </source>
</reference>
<protein>
    <submittedName>
        <fullName evidence="2">Transcriptional family amidohydrolase family protein</fullName>
    </submittedName>
</protein>
<dbReference type="GO" id="GO:0016787">
    <property type="term" value="F:hydrolase activity"/>
    <property type="evidence" value="ECO:0007669"/>
    <property type="project" value="InterPro"/>
</dbReference>
<dbReference type="Pfam" id="PF04909">
    <property type="entry name" value="Amidohydro_2"/>
    <property type="match status" value="1"/>
</dbReference>
<dbReference type="Proteomes" id="UP001281614">
    <property type="component" value="Unassembled WGS sequence"/>
</dbReference>
<dbReference type="EMBL" id="VYYT01000348">
    <property type="protein sequence ID" value="KAK2740572.1"/>
    <property type="molecule type" value="Genomic_DNA"/>
</dbReference>
<gene>
    <name evidence="2" type="ORF">CKAH01_18577</name>
</gene>
<evidence type="ECO:0000259" key="1">
    <source>
        <dbReference type="Pfam" id="PF04909"/>
    </source>
</evidence>
<dbReference type="SUPFAM" id="SSF51556">
    <property type="entry name" value="Metallo-dependent hydrolases"/>
    <property type="match status" value="1"/>
</dbReference>
<accession>A0AAD9Y6J2</accession>
<dbReference type="PANTHER" id="PTHR35563:SF2">
    <property type="entry name" value="BARREL METAL-DEPENDENT HYDROLASE, PUTATIVE (AFU_ORTHOLOGUE AFUA_1G16240)-RELATED"/>
    <property type="match status" value="1"/>
</dbReference>
<evidence type="ECO:0000313" key="3">
    <source>
        <dbReference type="Proteomes" id="UP001281614"/>
    </source>
</evidence>
<feature type="domain" description="Amidohydrolase-related" evidence="1">
    <location>
        <begin position="18"/>
        <end position="317"/>
    </location>
</feature>
<name>A0AAD9Y6J2_COLKA</name>